<evidence type="ECO:0000256" key="2">
    <source>
        <dbReference type="SAM" id="SignalP"/>
    </source>
</evidence>
<reference evidence="4" key="3">
    <citation type="submission" date="2015-06" db="UniProtKB">
        <authorList>
            <consortium name="EnsemblMetazoa"/>
        </authorList>
    </citation>
    <scope>IDENTIFICATION</scope>
</reference>
<dbReference type="EnsemblMetazoa" id="HelroT180483">
    <property type="protein sequence ID" value="HelroP180483"/>
    <property type="gene ID" value="HelroG180483"/>
</dbReference>
<keyword evidence="5" id="KW-1185">Reference proteome</keyword>
<dbReference type="AlphaFoldDB" id="T1FFZ3"/>
<dbReference type="InParanoid" id="T1FFZ3"/>
<feature type="signal peptide" evidence="2">
    <location>
        <begin position="1"/>
        <end position="24"/>
    </location>
</feature>
<name>T1FFZ3_HELRO</name>
<evidence type="ECO:0000313" key="3">
    <source>
        <dbReference type="EMBL" id="ESN93833.1"/>
    </source>
</evidence>
<keyword evidence="1" id="KW-0175">Coiled coil</keyword>
<dbReference type="CTD" id="20207742"/>
<evidence type="ECO:0000313" key="5">
    <source>
        <dbReference type="Proteomes" id="UP000015101"/>
    </source>
</evidence>
<keyword evidence="2" id="KW-0732">Signal</keyword>
<sequence length="203" mass="22174">MRMFAISPSLFGLALLCSVCPTQLEEPAVETNADAADAAVADETAATDATATTADVAAADEATVAASAIKKDIAINNRKQELADQAAKLVATKAELNRQKLKIINEQLMINLNETSLMQEAYEMATNLGDSDDATRHPEVESALEIMKGQLDVLEKEREKLNEELQMNLLQKKQLEQVLMVDQVVSKVLDKQEEDLKGMISEK</sequence>
<dbReference type="KEGG" id="hro:HELRODRAFT_180483"/>
<proteinExistence type="predicted"/>
<dbReference type="HOGENOM" id="CLU_1350209_0_0_1"/>
<dbReference type="Proteomes" id="UP000015101">
    <property type="component" value="Unassembled WGS sequence"/>
</dbReference>
<protein>
    <submittedName>
        <fullName evidence="3 4">Uncharacterized protein</fullName>
    </submittedName>
</protein>
<dbReference type="RefSeq" id="XP_009028044.1">
    <property type="nucleotide sequence ID" value="XM_009029796.1"/>
</dbReference>
<organism evidence="4 5">
    <name type="scientific">Helobdella robusta</name>
    <name type="common">Californian leech</name>
    <dbReference type="NCBI Taxonomy" id="6412"/>
    <lineage>
        <taxon>Eukaryota</taxon>
        <taxon>Metazoa</taxon>
        <taxon>Spiralia</taxon>
        <taxon>Lophotrochozoa</taxon>
        <taxon>Annelida</taxon>
        <taxon>Clitellata</taxon>
        <taxon>Hirudinea</taxon>
        <taxon>Rhynchobdellida</taxon>
        <taxon>Glossiphoniidae</taxon>
        <taxon>Helobdella</taxon>
    </lineage>
</organism>
<evidence type="ECO:0000313" key="4">
    <source>
        <dbReference type="EnsemblMetazoa" id="HelroP180483"/>
    </source>
</evidence>
<dbReference type="EMBL" id="AMQM01007215">
    <property type="status" value="NOT_ANNOTATED_CDS"/>
    <property type="molecule type" value="Genomic_DNA"/>
</dbReference>
<feature type="coiled-coil region" evidence="1">
    <location>
        <begin position="144"/>
        <end position="178"/>
    </location>
</feature>
<gene>
    <name evidence="4" type="primary">20207742</name>
    <name evidence="3" type="ORF">HELRODRAFT_180483</name>
</gene>
<reference evidence="5" key="1">
    <citation type="submission" date="2012-12" db="EMBL/GenBank/DDBJ databases">
        <authorList>
            <person name="Hellsten U."/>
            <person name="Grimwood J."/>
            <person name="Chapman J.A."/>
            <person name="Shapiro H."/>
            <person name="Aerts A."/>
            <person name="Otillar R.P."/>
            <person name="Terry A.Y."/>
            <person name="Boore J.L."/>
            <person name="Simakov O."/>
            <person name="Marletaz F."/>
            <person name="Cho S.-J."/>
            <person name="Edsinger-Gonzales E."/>
            <person name="Havlak P."/>
            <person name="Kuo D.-H."/>
            <person name="Larsson T."/>
            <person name="Lv J."/>
            <person name="Arendt D."/>
            <person name="Savage R."/>
            <person name="Osoegawa K."/>
            <person name="de Jong P."/>
            <person name="Lindberg D.R."/>
            <person name="Seaver E.C."/>
            <person name="Weisblat D.A."/>
            <person name="Putnam N.H."/>
            <person name="Grigoriev I.V."/>
            <person name="Rokhsar D.S."/>
        </authorList>
    </citation>
    <scope>NUCLEOTIDE SEQUENCE</scope>
</reference>
<accession>T1FFZ3</accession>
<dbReference type="EMBL" id="KB097587">
    <property type="protein sequence ID" value="ESN93833.1"/>
    <property type="molecule type" value="Genomic_DNA"/>
</dbReference>
<evidence type="ECO:0000256" key="1">
    <source>
        <dbReference type="SAM" id="Coils"/>
    </source>
</evidence>
<feature type="chain" id="PRO_5010980587" evidence="2">
    <location>
        <begin position="25"/>
        <end position="203"/>
    </location>
</feature>
<reference evidence="3 5" key="2">
    <citation type="journal article" date="2013" name="Nature">
        <title>Insights into bilaterian evolution from three spiralian genomes.</title>
        <authorList>
            <person name="Simakov O."/>
            <person name="Marletaz F."/>
            <person name="Cho S.J."/>
            <person name="Edsinger-Gonzales E."/>
            <person name="Havlak P."/>
            <person name="Hellsten U."/>
            <person name="Kuo D.H."/>
            <person name="Larsson T."/>
            <person name="Lv J."/>
            <person name="Arendt D."/>
            <person name="Savage R."/>
            <person name="Osoegawa K."/>
            <person name="de Jong P."/>
            <person name="Grimwood J."/>
            <person name="Chapman J.A."/>
            <person name="Shapiro H."/>
            <person name="Aerts A."/>
            <person name="Otillar R.P."/>
            <person name="Terry A.Y."/>
            <person name="Boore J.L."/>
            <person name="Grigoriev I.V."/>
            <person name="Lindberg D.R."/>
            <person name="Seaver E.C."/>
            <person name="Weisblat D.A."/>
            <person name="Putnam N.H."/>
            <person name="Rokhsar D.S."/>
        </authorList>
    </citation>
    <scope>NUCLEOTIDE SEQUENCE</scope>
</reference>
<dbReference type="GeneID" id="20207742"/>